<accession>A0A2G8KT90</accession>
<sequence length="80" mass="8843">MVENLEELMDSMEEDDKEEISKSTSTYPHPPPGPPVRHTMGESPKTGPTGCYLLPGPSSVLQYSIYSHASRFSQSRCLSL</sequence>
<reference evidence="2 3" key="1">
    <citation type="journal article" date="2017" name="PLoS Biol.">
        <title>The sea cucumber genome provides insights into morphological evolution and visceral regeneration.</title>
        <authorList>
            <person name="Zhang X."/>
            <person name="Sun L."/>
            <person name="Yuan J."/>
            <person name="Sun Y."/>
            <person name="Gao Y."/>
            <person name="Zhang L."/>
            <person name="Li S."/>
            <person name="Dai H."/>
            <person name="Hamel J.F."/>
            <person name="Liu C."/>
            <person name="Yu Y."/>
            <person name="Liu S."/>
            <person name="Lin W."/>
            <person name="Guo K."/>
            <person name="Jin S."/>
            <person name="Xu P."/>
            <person name="Storey K.B."/>
            <person name="Huan P."/>
            <person name="Zhang T."/>
            <person name="Zhou Y."/>
            <person name="Zhang J."/>
            <person name="Lin C."/>
            <person name="Li X."/>
            <person name="Xing L."/>
            <person name="Huo D."/>
            <person name="Sun M."/>
            <person name="Wang L."/>
            <person name="Mercier A."/>
            <person name="Li F."/>
            <person name="Yang H."/>
            <person name="Xiang J."/>
        </authorList>
    </citation>
    <scope>NUCLEOTIDE SEQUENCE [LARGE SCALE GENOMIC DNA]</scope>
    <source>
        <strain evidence="2">Shaxun</strain>
        <tissue evidence="2">Muscle</tissue>
    </source>
</reference>
<protein>
    <submittedName>
        <fullName evidence="2">Uncharacterized protein</fullName>
    </submittedName>
</protein>
<evidence type="ECO:0000313" key="2">
    <source>
        <dbReference type="EMBL" id="PIK51150.1"/>
    </source>
</evidence>
<feature type="compositionally biased region" description="Acidic residues" evidence="1">
    <location>
        <begin position="1"/>
        <end position="18"/>
    </location>
</feature>
<name>A0A2G8KT90_STIJA</name>
<organism evidence="2 3">
    <name type="scientific">Stichopus japonicus</name>
    <name type="common">Sea cucumber</name>
    <dbReference type="NCBI Taxonomy" id="307972"/>
    <lineage>
        <taxon>Eukaryota</taxon>
        <taxon>Metazoa</taxon>
        <taxon>Echinodermata</taxon>
        <taxon>Eleutherozoa</taxon>
        <taxon>Echinozoa</taxon>
        <taxon>Holothuroidea</taxon>
        <taxon>Aspidochirotacea</taxon>
        <taxon>Aspidochirotida</taxon>
        <taxon>Stichopodidae</taxon>
        <taxon>Apostichopus</taxon>
    </lineage>
</organism>
<feature type="region of interest" description="Disordered" evidence="1">
    <location>
        <begin position="1"/>
        <end position="51"/>
    </location>
</feature>
<proteinExistence type="predicted"/>
<gene>
    <name evidence="2" type="ORF">BSL78_11939</name>
</gene>
<keyword evidence="3" id="KW-1185">Reference proteome</keyword>
<evidence type="ECO:0000313" key="3">
    <source>
        <dbReference type="Proteomes" id="UP000230750"/>
    </source>
</evidence>
<dbReference type="AlphaFoldDB" id="A0A2G8KT90"/>
<evidence type="ECO:0000256" key="1">
    <source>
        <dbReference type="SAM" id="MobiDB-lite"/>
    </source>
</evidence>
<dbReference type="EMBL" id="MRZV01000386">
    <property type="protein sequence ID" value="PIK51150.1"/>
    <property type="molecule type" value="Genomic_DNA"/>
</dbReference>
<dbReference type="Proteomes" id="UP000230750">
    <property type="component" value="Unassembled WGS sequence"/>
</dbReference>
<comment type="caution">
    <text evidence="2">The sequence shown here is derived from an EMBL/GenBank/DDBJ whole genome shotgun (WGS) entry which is preliminary data.</text>
</comment>